<protein>
    <submittedName>
        <fullName evidence="1">Uncharacterized protein</fullName>
    </submittedName>
</protein>
<dbReference type="EMBL" id="CM044706">
    <property type="protein sequence ID" value="KAI5659049.1"/>
    <property type="molecule type" value="Genomic_DNA"/>
</dbReference>
<dbReference type="Proteomes" id="UP001060085">
    <property type="component" value="Linkage Group LG06"/>
</dbReference>
<accession>A0ACC0AE20</accession>
<evidence type="ECO:0000313" key="1">
    <source>
        <dbReference type="EMBL" id="KAI5659049.1"/>
    </source>
</evidence>
<evidence type="ECO:0000313" key="2">
    <source>
        <dbReference type="Proteomes" id="UP001060085"/>
    </source>
</evidence>
<gene>
    <name evidence="1" type="ORF">M9H77_27842</name>
</gene>
<organism evidence="1 2">
    <name type="scientific">Catharanthus roseus</name>
    <name type="common">Madagascar periwinkle</name>
    <name type="synonym">Vinca rosea</name>
    <dbReference type="NCBI Taxonomy" id="4058"/>
    <lineage>
        <taxon>Eukaryota</taxon>
        <taxon>Viridiplantae</taxon>
        <taxon>Streptophyta</taxon>
        <taxon>Embryophyta</taxon>
        <taxon>Tracheophyta</taxon>
        <taxon>Spermatophyta</taxon>
        <taxon>Magnoliopsida</taxon>
        <taxon>eudicotyledons</taxon>
        <taxon>Gunneridae</taxon>
        <taxon>Pentapetalae</taxon>
        <taxon>asterids</taxon>
        <taxon>lamiids</taxon>
        <taxon>Gentianales</taxon>
        <taxon>Apocynaceae</taxon>
        <taxon>Rauvolfioideae</taxon>
        <taxon>Vinceae</taxon>
        <taxon>Catharanthinae</taxon>
        <taxon>Catharanthus</taxon>
    </lineage>
</organism>
<keyword evidence="2" id="KW-1185">Reference proteome</keyword>
<proteinExistence type="predicted"/>
<reference evidence="2" key="1">
    <citation type="journal article" date="2023" name="Nat. Plants">
        <title>Single-cell RNA sequencing provides a high-resolution roadmap for understanding the multicellular compartmentation of specialized metabolism.</title>
        <authorList>
            <person name="Sun S."/>
            <person name="Shen X."/>
            <person name="Li Y."/>
            <person name="Li Y."/>
            <person name="Wang S."/>
            <person name="Li R."/>
            <person name="Zhang H."/>
            <person name="Shen G."/>
            <person name="Guo B."/>
            <person name="Wei J."/>
            <person name="Xu J."/>
            <person name="St-Pierre B."/>
            <person name="Chen S."/>
            <person name="Sun C."/>
        </authorList>
    </citation>
    <scope>NUCLEOTIDE SEQUENCE [LARGE SCALE GENOMIC DNA]</scope>
</reference>
<sequence length="383" mass="42487">MANHNNKNITPFFLAFIIFILALLPASGGNKGIKGAYWPSWLAANLAPSNIPTSFFTHIFYAFALPDQTSYQLIINPADEQLMRNFTATLHQKSSSVKLILSIAGGDSNLNILPNMSSNRDNRAGFIQSTISVAREYGFDGLDLDWEFPNNQIEMSNLGLLLREWKIAIEKESSSSGKPRLLLSAAVYFASNFFTSDVTGGRIYPVDAIREHLDFLNPMCYDYRGFWTPTETGSPALLYDKSSNLSTSYGISTWKTNKIQSKKIIMGIPLYGRSWTLKNGNEHGIGAPAIGIGPGFQGIMPYIDIINFNSGNSMNVVYDNETVSAYSYGGRSWIGYDDNNTIVNKVRFAKSQGLGGYFFWALGYDDNNWTLSKTASMAWDGDI</sequence>
<comment type="caution">
    <text evidence="1">The sequence shown here is derived from an EMBL/GenBank/DDBJ whole genome shotgun (WGS) entry which is preliminary data.</text>
</comment>
<name>A0ACC0AE20_CATRO</name>